<proteinExistence type="predicted"/>
<accession>A0A0E9TBB0</accession>
<reference evidence="1" key="1">
    <citation type="submission" date="2014-11" db="EMBL/GenBank/DDBJ databases">
        <authorList>
            <person name="Amaro Gonzalez C."/>
        </authorList>
    </citation>
    <scope>NUCLEOTIDE SEQUENCE</scope>
</reference>
<reference evidence="1" key="2">
    <citation type="journal article" date="2015" name="Fish Shellfish Immunol.">
        <title>Early steps in the European eel (Anguilla anguilla)-Vibrio vulnificus interaction in the gills: Role of the RtxA13 toxin.</title>
        <authorList>
            <person name="Callol A."/>
            <person name="Pajuelo D."/>
            <person name="Ebbesson L."/>
            <person name="Teles M."/>
            <person name="MacKenzie S."/>
            <person name="Amaro C."/>
        </authorList>
    </citation>
    <scope>NUCLEOTIDE SEQUENCE</scope>
</reference>
<organism evidence="1">
    <name type="scientific">Anguilla anguilla</name>
    <name type="common">European freshwater eel</name>
    <name type="synonym">Muraena anguilla</name>
    <dbReference type="NCBI Taxonomy" id="7936"/>
    <lineage>
        <taxon>Eukaryota</taxon>
        <taxon>Metazoa</taxon>
        <taxon>Chordata</taxon>
        <taxon>Craniata</taxon>
        <taxon>Vertebrata</taxon>
        <taxon>Euteleostomi</taxon>
        <taxon>Actinopterygii</taxon>
        <taxon>Neopterygii</taxon>
        <taxon>Teleostei</taxon>
        <taxon>Anguilliformes</taxon>
        <taxon>Anguillidae</taxon>
        <taxon>Anguilla</taxon>
    </lineage>
</organism>
<name>A0A0E9TBB0_ANGAN</name>
<sequence>MPLYGDRCRQSYMLCSAQTLTFILTCTRAIK</sequence>
<dbReference type="AlphaFoldDB" id="A0A0E9TBB0"/>
<protein>
    <submittedName>
        <fullName evidence="1">Uncharacterized protein</fullName>
    </submittedName>
</protein>
<evidence type="ECO:0000313" key="1">
    <source>
        <dbReference type="EMBL" id="JAH50876.1"/>
    </source>
</evidence>
<dbReference type="EMBL" id="GBXM01057701">
    <property type="protein sequence ID" value="JAH50876.1"/>
    <property type="molecule type" value="Transcribed_RNA"/>
</dbReference>